<feature type="region of interest" description="Disordered" evidence="1">
    <location>
        <begin position="1"/>
        <end position="44"/>
    </location>
</feature>
<organism evidence="2">
    <name type="scientific">Rhizophora mucronata</name>
    <name type="common">Asiatic mangrove</name>
    <dbReference type="NCBI Taxonomy" id="61149"/>
    <lineage>
        <taxon>Eukaryota</taxon>
        <taxon>Viridiplantae</taxon>
        <taxon>Streptophyta</taxon>
        <taxon>Embryophyta</taxon>
        <taxon>Tracheophyta</taxon>
        <taxon>Spermatophyta</taxon>
        <taxon>Magnoliopsida</taxon>
        <taxon>eudicotyledons</taxon>
        <taxon>Gunneridae</taxon>
        <taxon>Pentapetalae</taxon>
        <taxon>rosids</taxon>
        <taxon>fabids</taxon>
        <taxon>Malpighiales</taxon>
        <taxon>Rhizophoraceae</taxon>
        <taxon>Rhizophora</taxon>
    </lineage>
</organism>
<dbReference type="InterPro" id="IPR008507">
    <property type="entry name" value="DUF789"/>
</dbReference>
<feature type="compositionally biased region" description="Basic and acidic residues" evidence="1">
    <location>
        <begin position="178"/>
        <end position="190"/>
    </location>
</feature>
<dbReference type="AlphaFoldDB" id="A0A2P2K998"/>
<dbReference type="PANTHER" id="PTHR31343">
    <property type="entry name" value="T15D22.8"/>
    <property type="match status" value="1"/>
</dbReference>
<dbReference type="EMBL" id="GGEC01021788">
    <property type="protein sequence ID" value="MBX02272.1"/>
    <property type="molecule type" value="Transcribed_RNA"/>
</dbReference>
<feature type="region of interest" description="Disordered" evidence="1">
    <location>
        <begin position="176"/>
        <end position="198"/>
    </location>
</feature>
<evidence type="ECO:0000313" key="2">
    <source>
        <dbReference type="EMBL" id="MBX02272.1"/>
    </source>
</evidence>
<dbReference type="PANTHER" id="PTHR31343:SF42">
    <property type="entry name" value="T15D22.8"/>
    <property type="match status" value="1"/>
</dbReference>
<dbReference type="Pfam" id="PF05623">
    <property type="entry name" value="DUF789"/>
    <property type="match status" value="1"/>
</dbReference>
<proteinExistence type="predicted"/>
<evidence type="ECO:0008006" key="3">
    <source>
        <dbReference type="Google" id="ProtNLM"/>
    </source>
</evidence>
<sequence>MLGTTLQFSRDSRENRFCSPAKSRGVHQSQRSDQLRGARSGVTASHSPLVVKEKLSVPLDEQPENRAAGSEEFPALEPVMVSPSSNLKRFLKSITPSVPAQYLSKTTMCGWKTCDVEFQSYFVLGDLWDSFKEWSAYGTGVPLILNECDSVIQYYVPYLSGIQIYGKSMKLCASPSRQTEDSDSDFRDSSSDGSSDCEPERLKCAGKLWNHHHLTNELPLRMERLPLRDQFVAHQEDDEGESLKSRGSLLFEYLEQDPPYSREPLSEKLLNLASHFPEMKTLRSCDLMASSWISVAWYPIYRIPTGPKLKDLDACFLTYHSLHTPLGGVQTAQSPVVAYPSEIDGTPKMLLPVFGLASYKSRGSLWSTTGGSENQLANSLLQAADSWLRLLQVNHPDFLFFCRR</sequence>
<evidence type="ECO:0000256" key="1">
    <source>
        <dbReference type="SAM" id="MobiDB-lite"/>
    </source>
</evidence>
<protein>
    <recommendedName>
        <fullName evidence="3">DUF789 domain-containing protein</fullName>
    </recommendedName>
</protein>
<reference evidence="2" key="1">
    <citation type="submission" date="2018-02" db="EMBL/GenBank/DDBJ databases">
        <title>Rhizophora mucronata_Transcriptome.</title>
        <authorList>
            <person name="Meera S.P."/>
            <person name="Sreeshan A."/>
            <person name="Augustine A."/>
        </authorList>
    </citation>
    <scope>NUCLEOTIDE SEQUENCE</scope>
    <source>
        <tissue evidence="2">Leaf</tissue>
    </source>
</reference>
<accession>A0A2P2K998</accession>
<name>A0A2P2K998_RHIMU</name>